<dbReference type="GO" id="GO:0000155">
    <property type="term" value="F:phosphorelay sensor kinase activity"/>
    <property type="evidence" value="ECO:0007669"/>
    <property type="project" value="InterPro"/>
</dbReference>
<feature type="domain" description="Histidine kinase" evidence="4">
    <location>
        <begin position="387"/>
        <end position="561"/>
    </location>
</feature>
<dbReference type="OrthoDB" id="9781904at2"/>
<keyword evidence="2 5" id="KW-0418">Kinase</keyword>
<dbReference type="SUPFAM" id="SSF55781">
    <property type="entry name" value="GAF domain-like"/>
    <property type="match status" value="2"/>
</dbReference>
<dbReference type="Pfam" id="PF07730">
    <property type="entry name" value="HisKA_3"/>
    <property type="match status" value="1"/>
</dbReference>
<dbReference type="PROSITE" id="PS50109">
    <property type="entry name" value="HIS_KIN"/>
    <property type="match status" value="1"/>
</dbReference>
<proteinExistence type="predicted"/>
<dbReference type="CDD" id="cd16917">
    <property type="entry name" value="HATPase_UhpB-NarQ-NarX-like"/>
    <property type="match status" value="1"/>
</dbReference>
<evidence type="ECO:0000256" key="1">
    <source>
        <dbReference type="ARBA" id="ARBA00022679"/>
    </source>
</evidence>
<dbReference type="InterPro" id="IPR005467">
    <property type="entry name" value="His_kinase_dom"/>
</dbReference>
<dbReference type="SMART" id="SM00387">
    <property type="entry name" value="HATPase_c"/>
    <property type="match status" value="1"/>
</dbReference>
<keyword evidence="3" id="KW-0902">Two-component regulatory system</keyword>
<keyword evidence="1" id="KW-0808">Transferase</keyword>
<reference evidence="6" key="1">
    <citation type="submission" date="2017-05" db="EMBL/GenBank/DDBJ databases">
        <authorList>
            <person name="Kirkegaard R."/>
            <person name="Mcilroy J S."/>
        </authorList>
    </citation>
    <scope>NUCLEOTIDE SEQUENCE [LARGE SCALE GENOMIC DNA]</scope>
</reference>
<accession>A0A1Y6K0V6</accession>
<dbReference type="EMBL" id="LT859958">
    <property type="protein sequence ID" value="SMX53271.1"/>
    <property type="molecule type" value="Genomic_DNA"/>
</dbReference>
<keyword evidence="6" id="KW-1185">Reference proteome</keyword>
<dbReference type="RefSeq" id="WP_087861219.1">
    <property type="nucleotide sequence ID" value="NZ_LT859958.1"/>
</dbReference>
<dbReference type="InterPro" id="IPR050482">
    <property type="entry name" value="Sensor_HK_TwoCompSys"/>
</dbReference>
<gene>
    <name evidence="5" type="ORF">CFX1CAM_0205</name>
</gene>
<dbReference type="InterPro" id="IPR029016">
    <property type="entry name" value="GAF-like_dom_sf"/>
</dbReference>
<sequence>MVLKTDLSCEQLEERLAALHQVSLELVQDISIDSLLNRIARIACEQANAAYATIGIRTERGHLEQFISVWNDEGQVFSQPHPPINMNLINAIADASNPVRVMDIQTDLGLVAFPEQAPRIVSLLGVPIYQGGRNLGQIYLVDKITGDGFTQDDERVIETLAAYAAVAISNARSYDELHERDRTLTRRIQDLALLNNLASALASITELDDLLKTALNRVINYFDVEVGEIFLDQEGQNFLSRAIHLGDAVHSIWNQARFTLNESLIGRTARSGNPSIVGLPYRHDPFLRNQALVDAGLAQIACFPLTSRSEVLGVLSIALTRDDPLEDIDRQLLSSIASWVGTTIENVRLNIQGRRLAVLEERERIGMDLHDGVIQSIYAVGLTLEHARLLLEEEPAQVRTRIDQSIEDLNSTIRDLRAFIMDMRPRQLYEENLMDGLRRLVKEFQVNSLVETSLSGPSEGLENLPDPQAIALFHICQEALANVAKHANASKVEVSVWTTSDRVLMEVHDNGRGFDPEAVQLTLGHGISNMQTRARNVGGDLDITTVPGDGTTIMAWVPHTRDIDPMAME</sequence>
<evidence type="ECO:0000313" key="6">
    <source>
        <dbReference type="Proteomes" id="UP000195514"/>
    </source>
</evidence>
<dbReference type="GO" id="GO:0016020">
    <property type="term" value="C:membrane"/>
    <property type="evidence" value="ECO:0007669"/>
    <property type="project" value="InterPro"/>
</dbReference>
<dbReference type="KEGG" id="abat:CFX1CAM_0205"/>
<name>A0A1Y6K0V6_9CHLR</name>
<evidence type="ECO:0000256" key="2">
    <source>
        <dbReference type="ARBA" id="ARBA00022777"/>
    </source>
</evidence>
<dbReference type="PANTHER" id="PTHR24421:SF61">
    <property type="entry name" value="OXYGEN SENSOR HISTIDINE KINASE NREB"/>
    <property type="match status" value="1"/>
</dbReference>
<dbReference type="AlphaFoldDB" id="A0A1Y6K0V6"/>
<dbReference type="InterPro" id="IPR003018">
    <property type="entry name" value="GAF"/>
</dbReference>
<dbReference type="InterPro" id="IPR036890">
    <property type="entry name" value="HATPase_C_sf"/>
</dbReference>
<organism evidence="5 6">
    <name type="scientific">Candidatus Brevifilum fermentans</name>
    <dbReference type="NCBI Taxonomy" id="1986204"/>
    <lineage>
        <taxon>Bacteria</taxon>
        <taxon>Bacillati</taxon>
        <taxon>Chloroflexota</taxon>
        <taxon>Anaerolineae</taxon>
        <taxon>Anaerolineales</taxon>
        <taxon>Anaerolineaceae</taxon>
        <taxon>Candidatus Brevifilum</taxon>
    </lineage>
</organism>
<dbReference type="Pfam" id="PF13185">
    <property type="entry name" value="GAF_2"/>
    <property type="match status" value="2"/>
</dbReference>
<dbReference type="SUPFAM" id="SSF55874">
    <property type="entry name" value="ATPase domain of HSP90 chaperone/DNA topoisomerase II/histidine kinase"/>
    <property type="match status" value="1"/>
</dbReference>
<dbReference type="Gene3D" id="3.30.565.10">
    <property type="entry name" value="Histidine kinase-like ATPase, C-terminal domain"/>
    <property type="match status" value="1"/>
</dbReference>
<dbReference type="PANTHER" id="PTHR24421">
    <property type="entry name" value="NITRATE/NITRITE SENSOR PROTEIN NARX-RELATED"/>
    <property type="match status" value="1"/>
</dbReference>
<protein>
    <submittedName>
        <fullName evidence="5">Putative two-component sensor histidine kinase</fullName>
    </submittedName>
</protein>
<dbReference type="Gene3D" id="1.20.5.1930">
    <property type="match status" value="1"/>
</dbReference>
<dbReference type="Proteomes" id="UP000195514">
    <property type="component" value="Chromosome I"/>
</dbReference>
<dbReference type="Pfam" id="PF02518">
    <property type="entry name" value="HATPase_c"/>
    <property type="match status" value="1"/>
</dbReference>
<evidence type="ECO:0000259" key="4">
    <source>
        <dbReference type="PROSITE" id="PS50109"/>
    </source>
</evidence>
<dbReference type="InterPro" id="IPR011712">
    <property type="entry name" value="Sig_transdc_His_kin_sub3_dim/P"/>
</dbReference>
<evidence type="ECO:0000313" key="5">
    <source>
        <dbReference type="EMBL" id="SMX53271.1"/>
    </source>
</evidence>
<dbReference type="Gene3D" id="3.30.450.40">
    <property type="match status" value="2"/>
</dbReference>
<dbReference type="SMART" id="SM00065">
    <property type="entry name" value="GAF"/>
    <property type="match status" value="2"/>
</dbReference>
<evidence type="ECO:0000256" key="3">
    <source>
        <dbReference type="ARBA" id="ARBA00023012"/>
    </source>
</evidence>
<dbReference type="InterPro" id="IPR003594">
    <property type="entry name" value="HATPase_dom"/>
</dbReference>
<dbReference type="GO" id="GO:0046983">
    <property type="term" value="F:protein dimerization activity"/>
    <property type="evidence" value="ECO:0007669"/>
    <property type="project" value="InterPro"/>
</dbReference>